<name>A0A9W8NR17_9AGAR</name>
<dbReference type="PANTHER" id="PTHR43439">
    <property type="entry name" value="PHENYLACETATE-COENZYME A LIGASE"/>
    <property type="match status" value="1"/>
</dbReference>
<dbReference type="InterPro" id="IPR036291">
    <property type="entry name" value="NAD(P)-bd_dom_sf"/>
</dbReference>
<dbReference type="Proteomes" id="UP001142393">
    <property type="component" value="Unassembled WGS sequence"/>
</dbReference>
<keyword evidence="2" id="KW-0597">Phosphoprotein</keyword>
<dbReference type="Gene3D" id="3.40.50.720">
    <property type="entry name" value="NAD(P)-binding Rossmann-like Domain"/>
    <property type="match status" value="1"/>
</dbReference>
<dbReference type="AlphaFoldDB" id="A0A9W8NR17"/>
<evidence type="ECO:0000313" key="5">
    <source>
        <dbReference type="Proteomes" id="UP001142393"/>
    </source>
</evidence>
<organism evidence="4 5">
    <name type="scientific">Lentinula detonsa</name>
    <dbReference type="NCBI Taxonomy" id="2804962"/>
    <lineage>
        <taxon>Eukaryota</taxon>
        <taxon>Fungi</taxon>
        <taxon>Dikarya</taxon>
        <taxon>Basidiomycota</taxon>
        <taxon>Agaricomycotina</taxon>
        <taxon>Agaricomycetes</taxon>
        <taxon>Agaricomycetidae</taxon>
        <taxon>Agaricales</taxon>
        <taxon>Marasmiineae</taxon>
        <taxon>Omphalotaceae</taxon>
        <taxon>Lentinula</taxon>
    </lineage>
</organism>
<evidence type="ECO:0000256" key="1">
    <source>
        <dbReference type="ARBA" id="ARBA00022450"/>
    </source>
</evidence>
<dbReference type="SUPFAM" id="SSF51735">
    <property type="entry name" value="NAD(P)-binding Rossmann-fold domains"/>
    <property type="match status" value="1"/>
</dbReference>
<comment type="caution">
    <text evidence="4">The sequence shown here is derived from an EMBL/GenBank/DDBJ whole genome shotgun (WGS) entry which is preliminary data.</text>
</comment>
<evidence type="ECO:0000313" key="4">
    <source>
        <dbReference type="EMBL" id="KAJ3739054.1"/>
    </source>
</evidence>
<proteinExistence type="predicted"/>
<evidence type="ECO:0000256" key="2">
    <source>
        <dbReference type="ARBA" id="ARBA00022553"/>
    </source>
</evidence>
<dbReference type="InterPro" id="IPR051414">
    <property type="entry name" value="Adenylate-forming_Reductase"/>
</dbReference>
<keyword evidence="1" id="KW-0596">Phosphopantetheine</keyword>
<accession>A0A9W8NR17</accession>
<dbReference type="InterPro" id="IPR013120">
    <property type="entry name" value="FAR_NAD-bd"/>
</dbReference>
<feature type="domain" description="Thioester reductase (TE)" evidence="3">
    <location>
        <begin position="70"/>
        <end position="297"/>
    </location>
</feature>
<evidence type="ECO:0000259" key="3">
    <source>
        <dbReference type="Pfam" id="PF07993"/>
    </source>
</evidence>
<sequence>MAIFSHDFEFFSYPTSKGLPVQDIVQHAESIEAMVSKYSAGLDDNVNSLNTPTSSCSKRKPSAVNEIVLLTGSTGNLGCYILASLLSKDHVRRVYTFNRKSTDRNIMDRHKAQFEDKELNIALLSSPKLVLLEGDITLPGLGLSEKVITKLQQELTAIIHNAWYSNFSLPLSSFEYHIKGTRALIDLARSSEQRNAIRFLFTSSITMTQNWDESQGPYPETLVMDAMTAVGGGYGESKYVAERILAKSGLEVISLRIGQICGGEPNGAWKPVEWFPICVKACWYLGAIFEPSDETNWMTMDSTSDIVLEILFHKDPLPFAANLTHPRPVSSAFILHAVRDAFIQELGHGLSPESLRQVSVKEWIDMVERSAIMHHAEPRNISRLLSKIIFKLPSFVTLDISNAIKLSERMKTLEPIDAKLVSKWVKFWIASGDLGQSGFREDRSRAHL</sequence>
<gene>
    <name evidence="4" type="ORF">DFH05DRAFT_712408</name>
</gene>
<protein>
    <submittedName>
        <fullName evidence="4">Male sterility protein-domain-containing protein</fullName>
    </submittedName>
</protein>
<reference evidence="4 5" key="1">
    <citation type="journal article" date="2023" name="Proc. Natl. Acad. Sci. U.S.A.">
        <title>A global phylogenomic analysis of the shiitake genus Lentinula.</title>
        <authorList>
            <person name="Sierra-Patev S."/>
            <person name="Min B."/>
            <person name="Naranjo-Ortiz M."/>
            <person name="Looney B."/>
            <person name="Konkel Z."/>
            <person name="Slot J.C."/>
            <person name="Sakamoto Y."/>
            <person name="Steenwyk J.L."/>
            <person name="Rokas A."/>
            <person name="Carro J."/>
            <person name="Camarero S."/>
            <person name="Ferreira P."/>
            <person name="Molpeceres G."/>
            <person name="Ruiz-Duenas F.J."/>
            <person name="Serrano A."/>
            <person name="Henrissat B."/>
            <person name="Drula E."/>
            <person name="Hughes K.W."/>
            <person name="Mata J.L."/>
            <person name="Ishikawa N.K."/>
            <person name="Vargas-Isla R."/>
            <person name="Ushijima S."/>
            <person name="Smith C.A."/>
            <person name="Donoghue J."/>
            <person name="Ahrendt S."/>
            <person name="Andreopoulos W."/>
            <person name="He G."/>
            <person name="LaButti K."/>
            <person name="Lipzen A."/>
            <person name="Ng V."/>
            <person name="Riley R."/>
            <person name="Sandor L."/>
            <person name="Barry K."/>
            <person name="Martinez A.T."/>
            <person name="Xiao Y."/>
            <person name="Gibbons J.G."/>
            <person name="Terashima K."/>
            <person name="Grigoriev I.V."/>
            <person name="Hibbett D."/>
        </authorList>
    </citation>
    <scope>NUCLEOTIDE SEQUENCE [LARGE SCALE GENOMIC DNA]</scope>
    <source>
        <strain evidence="4 5">TFB7810</strain>
    </source>
</reference>
<keyword evidence="5" id="KW-1185">Reference proteome</keyword>
<dbReference type="Pfam" id="PF07993">
    <property type="entry name" value="NAD_binding_4"/>
    <property type="match status" value="1"/>
</dbReference>
<dbReference type="PANTHER" id="PTHR43439:SF2">
    <property type="entry name" value="ENZYME, PUTATIVE (JCVI)-RELATED"/>
    <property type="match status" value="1"/>
</dbReference>
<dbReference type="EMBL" id="JANVFU010000020">
    <property type="protein sequence ID" value="KAJ3739054.1"/>
    <property type="molecule type" value="Genomic_DNA"/>
</dbReference>